<evidence type="ECO:0000313" key="2">
    <source>
        <dbReference type="EMBL" id="MEI4273907.1"/>
    </source>
</evidence>
<comment type="caution">
    <text evidence="2">The sequence shown here is derived from an EMBL/GenBank/DDBJ whole genome shotgun (WGS) entry which is preliminary data.</text>
</comment>
<proteinExistence type="predicted"/>
<evidence type="ECO:0000256" key="1">
    <source>
        <dbReference type="SAM" id="Phobius"/>
    </source>
</evidence>
<name>A0ABU8DYJ9_9ACTN</name>
<dbReference type="EMBL" id="JBAPLU010000029">
    <property type="protein sequence ID" value="MEI4273907.1"/>
    <property type="molecule type" value="Genomic_DNA"/>
</dbReference>
<dbReference type="Proteomes" id="UP001361570">
    <property type="component" value="Unassembled WGS sequence"/>
</dbReference>
<organism evidence="2 3">
    <name type="scientific">Klenkia sesuvii</name>
    <dbReference type="NCBI Taxonomy" id="3103137"/>
    <lineage>
        <taxon>Bacteria</taxon>
        <taxon>Bacillati</taxon>
        <taxon>Actinomycetota</taxon>
        <taxon>Actinomycetes</taxon>
        <taxon>Geodermatophilales</taxon>
        <taxon>Geodermatophilaceae</taxon>
        <taxon>Klenkia</taxon>
    </lineage>
</organism>
<gene>
    <name evidence="2" type="ORF">TEK04_19475</name>
</gene>
<keyword evidence="3" id="KW-1185">Reference proteome</keyword>
<reference evidence="2 3" key="1">
    <citation type="submission" date="2024-03" db="EMBL/GenBank/DDBJ databases">
        <title>Draft genome sequence of Klenkia sp. LSe6-5.</title>
        <authorList>
            <person name="Duangmal K."/>
            <person name="Chantavorakit T."/>
        </authorList>
    </citation>
    <scope>NUCLEOTIDE SEQUENCE [LARGE SCALE GENOMIC DNA]</scope>
    <source>
        <strain evidence="2 3">LSe6-5</strain>
    </source>
</reference>
<keyword evidence="1" id="KW-1133">Transmembrane helix</keyword>
<sequence length="67" mass="6671">MKKAAAWLALVLGVLALIAALVLAVLAIWTTGPTRAPLGQTAGLAASVGVVLTFGAALSLDEGGSRW</sequence>
<feature type="transmembrane region" description="Helical" evidence="1">
    <location>
        <begin position="43"/>
        <end position="60"/>
    </location>
</feature>
<evidence type="ECO:0000313" key="3">
    <source>
        <dbReference type="Proteomes" id="UP001361570"/>
    </source>
</evidence>
<dbReference type="RefSeq" id="WP_336406023.1">
    <property type="nucleotide sequence ID" value="NZ_JBAPLU010000029.1"/>
</dbReference>
<keyword evidence="1" id="KW-0812">Transmembrane</keyword>
<protein>
    <submittedName>
        <fullName evidence="2">Uncharacterized protein</fullName>
    </submittedName>
</protein>
<keyword evidence="1" id="KW-0472">Membrane</keyword>
<accession>A0ABU8DYJ9</accession>